<dbReference type="EMBL" id="MK071982">
    <property type="protein sequence ID" value="AYV76051.1"/>
    <property type="molecule type" value="Genomic_DNA"/>
</dbReference>
<proteinExistence type="predicted"/>
<evidence type="ECO:0000313" key="1">
    <source>
        <dbReference type="EMBL" id="AYV76051.1"/>
    </source>
</evidence>
<reference evidence="1" key="1">
    <citation type="submission" date="2018-10" db="EMBL/GenBank/DDBJ databases">
        <title>Hidden diversity of soil giant viruses.</title>
        <authorList>
            <person name="Schulz F."/>
            <person name="Alteio L."/>
            <person name="Goudeau D."/>
            <person name="Ryan E.M."/>
            <person name="Malmstrom R.R."/>
            <person name="Blanchard J."/>
            <person name="Woyke T."/>
        </authorList>
    </citation>
    <scope>NUCLEOTIDE SEQUENCE</scope>
    <source>
        <strain evidence="1">TEV1</strain>
    </source>
</reference>
<gene>
    <name evidence="1" type="ORF">Terrestrivirus4_99</name>
</gene>
<protein>
    <submittedName>
        <fullName evidence="1">Uncharacterized protein</fullName>
    </submittedName>
</protein>
<name>A0A3G4ZPZ6_9VIRU</name>
<organism evidence="1">
    <name type="scientific">Terrestrivirus sp</name>
    <dbReference type="NCBI Taxonomy" id="2487775"/>
    <lineage>
        <taxon>Viruses</taxon>
        <taxon>Varidnaviria</taxon>
        <taxon>Bamfordvirae</taxon>
        <taxon>Nucleocytoviricota</taxon>
        <taxon>Megaviricetes</taxon>
        <taxon>Imitervirales</taxon>
        <taxon>Mimiviridae</taxon>
        <taxon>Klosneuvirinae</taxon>
    </lineage>
</organism>
<accession>A0A3G4ZPZ6</accession>
<sequence length="404" mass="44228">MTHTNIYTQDSFPPLGVSDSTITKNNNKTISLKNINVSHGGSVFIETNINLLCSSSGINNVLIDVLRDGKSICSGSGNQNLIDVRFLTKPSINKFSQCAAFNIVDTDINCGQYDYDIVLSLADNSNPVDIISYSIVARSIDKANISVNQQFSPLGSPVLTLPSSSSKSFVVYAPKLKNKCNKNNKIRLVFNFNFIAEEPQFQLDIVRDDNSSVIGGTQTILNFPVNLTPVASTVEVGINFSVVDDNPLDSYTFILTNASPLPASIDFFSIVAELVDVSRTQEFPSPLTGDALTIQPYSLQTIPVNIFVKCPDSVVKLTFVGNLNIVGAANFLYNIRSENRSLMNGPQLSNFFGASNSMLNVETNSTVMTVDEYPYQGNNTYYIDIISISNHPQGIDYYCFTAEQ</sequence>